<proteinExistence type="predicted"/>
<dbReference type="HOGENOM" id="CLU_1855454_0_0_1"/>
<evidence type="ECO:0000313" key="2">
    <source>
        <dbReference type="EMBL" id="EPE26011.1"/>
    </source>
</evidence>
<feature type="region of interest" description="Disordered" evidence="1">
    <location>
        <begin position="23"/>
        <end position="66"/>
    </location>
</feature>
<feature type="compositionally biased region" description="Basic and acidic residues" evidence="1">
    <location>
        <begin position="48"/>
        <end position="57"/>
    </location>
</feature>
<feature type="region of interest" description="Disordered" evidence="1">
    <location>
        <begin position="80"/>
        <end position="104"/>
    </location>
</feature>
<reference evidence="2 3" key="1">
    <citation type="journal article" date="2013" name="BMC Genomics">
        <title>Genomics-driven discovery of the pneumocandin biosynthetic gene cluster in the fungus Glarea lozoyensis.</title>
        <authorList>
            <person name="Chen L."/>
            <person name="Yue Q."/>
            <person name="Zhang X."/>
            <person name="Xiang M."/>
            <person name="Wang C."/>
            <person name="Li S."/>
            <person name="Che Y."/>
            <person name="Ortiz-Lopez F.J."/>
            <person name="Bills G.F."/>
            <person name="Liu X."/>
            <person name="An Z."/>
        </authorList>
    </citation>
    <scope>NUCLEOTIDE SEQUENCE [LARGE SCALE GENOMIC DNA]</scope>
    <source>
        <strain evidence="3">ATCC 20868 / MF5171</strain>
    </source>
</reference>
<sequence>MTDEHYSSLSSEQKLKIARLELREITDRGIPEPGPKRETTKVPEPANEEDHTDHEASEIESSSSALERVKKALNELRIKANLPPLPTPPPKAFQPTQKGSSLGGSYPRSNLWKVWDESTEIYVLDGGSLVTADFDCLF</sequence>
<protein>
    <submittedName>
        <fullName evidence="2">Uncharacterized protein</fullName>
    </submittedName>
</protein>
<dbReference type="Proteomes" id="UP000016922">
    <property type="component" value="Unassembled WGS sequence"/>
</dbReference>
<gene>
    <name evidence="2" type="ORF">GLAREA_01923</name>
</gene>
<organism evidence="2 3">
    <name type="scientific">Glarea lozoyensis (strain ATCC 20868 / MF5171)</name>
    <dbReference type="NCBI Taxonomy" id="1116229"/>
    <lineage>
        <taxon>Eukaryota</taxon>
        <taxon>Fungi</taxon>
        <taxon>Dikarya</taxon>
        <taxon>Ascomycota</taxon>
        <taxon>Pezizomycotina</taxon>
        <taxon>Leotiomycetes</taxon>
        <taxon>Helotiales</taxon>
        <taxon>Helotiaceae</taxon>
        <taxon>Glarea</taxon>
    </lineage>
</organism>
<keyword evidence="3" id="KW-1185">Reference proteome</keyword>
<name>S3D1T5_GLAL2</name>
<dbReference type="GeneID" id="19460981"/>
<dbReference type="RefSeq" id="XP_008087330.1">
    <property type="nucleotide sequence ID" value="XM_008089139.1"/>
</dbReference>
<evidence type="ECO:0000256" key="1">
    <source>
        <dbReference type="SAM" id="MobiDB-lite"/>
    </source>
</evidence>
<dbReference type="AlphaFoldDB" id="S3D1T5"/>
<feature type="compositionally biased region" description="Basic and acidic residues" evidence="1">
    <location>
        <begin position="23"/>
        <end position="41"/>
    </location>
</feature>
<evidence type="ECO:0000313" key="3">
    <source>
        <dbReference type="Proteomes" id="UP000016922"/>
    </source>
</evidence>
<dbReference type="KEGG" id="glz:GLAREA_01923"/>
<feature type="compositionally biased region" description="Pro residues" evidence="1">
    <location>
        <begin position="83"/>
        <end position="92"/>
    </location>
</feature>
<dbReference type="EMBL" id="KE145371">
    <property type="protein sequence ID" value="EPE26011.1"/>
    <property type="molecule type" value="Genomic_DNA"/>
</dbReference>
<accession>S3D1T5</accession>